<dbReference type="SUPFAM" id="SSF50494">
    <property type="entry name" value="Trypsin-like serine proteases"/>
    <property type="match status" value="1"/>
</dbReference>
<dbReference type="AlphaFoldDB" id="A0A2P6VNN5"/>
<feature type="signal peptide" evidence="8">
    <location>
        <begin position="1"/>
        <end position="19"/>
    </location>
</feature>
<evidence type="ECO:0000256" key="5">
    <source>
        <dbReference type="ARBA" id="ARBA00023157"/>
    </source>
</evidence>
<evidence type="ECO:0000256" key="2">
    <source>
        <dbReference type="ARBA" id="ARBA00007664"/>
    </source>
</evidence>
<evidence type="ECO:0000313" key="11">
    <source>
        <dbReference type="Proteomes" id="UP000239649"/>
    </source>
</evidence>
<dbReference type="CDD" id="cd00190">
    <property type="entry name" value="Tryp_SPc"/>
    <property type="match status" value="1"/>
</dbReference>
<sequence length="318" mass="33801">MSRLASCACILALAAACQAQAVAAASTTASGGSGGGSGNLHRRGLLESGVQAAIVNGKPTVYGRYPYIVSLRRNGIHFCGGTLILPRLVLTAAHCLYESNGKRSAATYWYPKVRIGGHSRDGGGYEQRRGMRTVVHPRYNPKSEENDVALVLLNLPSKKPTIKLPSARPSPAAVPGTMLTAIGWGDLRDGGPSAKVLQEAPLMLLNTRTCSVYMPDERWGRNSMMCAGEPSKKRDTCTGDSGGPLFKKDARGRPWRDVQVGIISFGYACAGWRPGVYTNVAMVAPWIRKTAAALLLVPPRRGLLSAGAEQSANAKRLG</sequence>
<dbReference type="PANTHER" id="PTHR24276:SF91">
    <property type="entry name" value="AT26814P-RELATED"/>
    <property type="match status" value="1"/>
</dbReference>
<keyword evidence="11" id="KW-1185">Reference proteome</keyword>
<evidence type="ECO:0000256" key="4">
    <source>
        <dbReference type="ARBA" id="ARBA00022729"/>
    </source>
</evidence>
<dbReference type="InterPro" id="IPR033116">
    <property type="entry name" value="TRYPSIN_SER"/>
</dbReference>
<dbReference type="OrthoDB" id="513101at2759"/>
<name>A0A2P6VNN5_9CHLO</name>
<dbReference type="EMBL" id="LHPF02000002">
    <property type="protein sequence ID" value="PSC75690.1"/>
    <property type="molecule type" value="Genomic_DNA"/>
</dbReference>
<gene>
    <name evidence="10" type="ORF">C2E20_1395</name>
</gene>
<dbReference type="Gene3D" id="2.40.10.10">
    <property type="entry name" value="Trypsin-like serine proteases"/>
    <property type="match status" value="1"/>
</dbReference>
<dbReference type="InterPro" id="IPR001254">
    <property type="entry name" value="Trypsin_dom"/>
</dbReference>
<dbReference type="InterPro" id="IPR001314">
    <property type="entry name" value="Peptidase_S1A"/>
</dbReference>
<dbReference type="GO" id="GO:0005576">
    <property type="term" value="C:extracellular region"/>
    <property type="evidence" value="ECO:0007669"/>
    <property type="project" value="UniProtKB-SubCell"/>
</dbReference>
<evidence type="ECO:0000256" key="3">
    <source>
        <dbReference type="ARBA" id="ARBA00022525"/>
    </source>
</evidence>
<dbReference type="PROSITE" id="PS00135">
    <property type="entry name" value="TRYPSIN_SER"/>
    <property type="match status" value="1"/>
</dbReference>
<evidence type="ECO:0000259" key="9">
    <source>
        <dbReference type="PROSITE" id="PS50240"/>
    </source>
</evidence>
<comment type="subcellular location">
    <subcellularLocation>
        <location evidence="1">Secreted</location>
    </subcellularLocation>
</comment>
<keyword evidence="10" id="KW-0812">Transmembrane</keyword>
<evidence type="ECO:0000256" key="6">
    <source>
        <dbReference type="ARBA" id="ARBA00023180"/>
    </source>
</evidence>
<feature type="domain" description="Peptidase S1" evidence="9">
    <location>
        <begin position="54"/>
        <end position="292"/>
    </location>
</feature>
<keyword evidence="7 10" id="KW-0645">Protease</keyword>
<dbReference type="InterPro" id="IPR043504">
    <property type="entry name" value="Peptidase_S1_PA_chymotrypsin"/>
</dbReference>
<keyword evidence="5" id="KW-1015">Disulfide bond</keyword>
<organism evidence="10 11">
    <name type="scientific">Micractinium conductrix</name>
    <dbReference type="NCBI Taxonomy" id="554055"/>
    <lineage>
        <taxon>Eukaryota</taxon>
        <taxon>Viridiplantae</taxon>
        <taxon>Chlorophyta</taxon>
        <taxon>core chlorophytes</taxon>
        <taxon>Trebouxiophyceae</taxon>
        <taxon>Chlorellales</taxon>
        <taxon>Chlorellaceae</taxon>
        <taxon>Chlorella clade</taxon>
        <taxon>Micractinium</taxon>
    </lineage>
</organism>
<dbReference type="FunFam" id="2.40.10.10:FF:000054">
    <property type="entry name" value="Complement C1r subcomponent"/>
    <property type="match status" value="1"/>
</dbReference>
<keyword evidence="7" id="KW-0720">Serine protease</keyword>
<accession>A0A2P6VNN5</accession>
<comment type="caution">
    <text evidence="10">The sequence shown here is derived from an EMBL/GenBank/DDBJ whole genome shotgun (WGS) entry which is preliminary data.</text>
</comment>
<evidence type="ECO:0000256" key="7">
    <source>
        <dbReference type="RuleBase" id="RU363034"/>
    </source>
</evidence>
<evidence type="ECO:0000256" key="8">
    <source>
        <dbReference type="SAM" id="SignalP"/>
    </source>
</evidence>
<keyword evidence="3" id="KW-0964">Secreted</keyword>
<dbReference type="FunFam" id="2.40.10.10:FF:000068">
    <property type="entry name" value="transmembrane protease serine 2"/>
    <property type="match status" value="1"/>
</dbReference>
<proteinExistence type="inferred from homology"/>
<dbReference type="InterPro" id="IPR018114">
    <property type="entry name" value="TRYPSIN_HIS"/>
</dbReference>
<comment type="similarity">
    <text evidence="2">Belongs to the peptidase S1 family.</text>
</comment>
<dbReference type="GO" id="GO:0006508">
    <property type="term" value="P:proteolysis"/>
    <property type="evidence" value="ECO:0007669"/>
    <property type="project" value="UniProtKB-KW"/>
</dbReference>
<dbReference type="STRING" id="554055.A0A2P6VNN5"/>
<dbReference type="Proteomes" id="UP000239649">
    <property type="component" value="Unassembled WGS sequence"/>
</dbReference>
<dbReference type="PROSITE" id="PS50240">
    <property type="entry name" value="TRYPSIN_DOM"/>
    <property type="match status" value="1"/>
</dbReference>
<dbReference type="Pfam" id="PF00089">
    <property type="entry name" value="Trypsin"/>
    <property type="match status" value="1"/>
</dbReference>
<dbReference type="SMART" id="SM00020">
    <property type="entry name" value="Tryp_SPc"/>
    <property type="match status" value="1"/>
</dbReference>
<keyword evidence="6" id="KW-0325">Glycoprotein</keyword>
<protein>
    <submittedName>
        <fullName evidence="10">Transmembrane protease serine 6</fullName>
    </submittedName>
</protein>
<keyword evidence="4 8" id="KW-0732">Signal</keyword>
<dbReference type="PROSITE" id="PS00134">
    <property type="entry name" value="TRYPSIN_HIS"/>
    <property type="match status" value="1"/>
</dbReference>
<feature type="chain" id="PRO_5015159357" evidence="8">
    <location>
        <begin position="20"/>
        <end position="318"/>
    </location>
</feature>
<dbReference type="PROSITE" id="PS51257">
    <property type="entry name" value="PROKAR_LIPOPROTEIN"/>
    <property type="match status" value="1"/>
</dbReference>
<dbReference type="GO" id="GO:0004252">
    <property type="term" value="F:serine-type endopeptidase activity"/>
    <property type="evidence" value="ECO:0007669"/>
    <property type="project" value="InterPro"/>
</dbReference>
<dbReference type="InterPro" id="IPR050430">
    <property type="entry name" value="Peptidase_S1"/>
</dbReference>
<reference evidence="10 11" key="1">
    <citation type="journal article" date="2018" name="Plant J.">
        <title>Genome sequences of Chlorella sorokiniana UTEX 1602 and Micractinium conductrix SAG 241.80: implications to maltose excretion by a green alga.</title>
        <authorList>
            <person name="Arriola M.B."/>
            <person name="Velmurugan N."/>
            <person name="Zhang Y."/>
            <person name="Plunkett M.H."/>
            <person name="Hondzo H."/>
            <person name="Barney B.M."/>
        </authorList>
    </citation>
    <scope>NUCLEOTIDE SEQUENCE [LARGE SCALE GENOMIC DNA]</scope>
    <source>
        <strain evidence="10 11">SAG 241.80</strain>
    </source>
</reference>
<dbReference type="InterPro" id="IPR009003">
    <property type="entry name" value="Peptidase_S1_PA"/>
</dbReference>
<dbReference type="PANTHER" id="PTHR24276">
    <property type="entry name" value="POLYSERASE-RELATED"/>
    <property type="match status" value="1"/>
</dbReference>
<keyword evidence="7" id="KW-0378">Hydrolase</keyword>
<keyword evidence="10" id="KW-0472">Membrane</keyword>
<dbReference type="PRINTS" id="PR00722">
    <property type="entry name" value="CHYMOTRYPSIN"/>
</dbReference>
<evidence type="ECO:0000313" key="10">
    <source>
        <dbReference type="EMBL" id="PSC75690.1"/>
    </source>
</evidence>
<evidence type="ECO:0000256" key="1">
    <source>
        <dbReference type="ARBA" id="ARBA00004613"/>
    </source>
</evidence>